<evidence type="ECO:0000313" key="1">
    <source>
        <dbReference type="EMBL" id="EHP69915.1"/>
    </source>
</evidence>
<dbReference type="AlphaFoldDB" id="H2C0W6"/>
<reference evidence="1 2" key="1">
    <citation type="submission" date="2012-01" db="EMBL/GenBank/DDBJ databases">
        <title>Improved High-Quality Draft sequence of Metallosphaera yellowstonensis MK1.</title>
        <authorList>
            <consortium name="US DOE Joint Genome Institute"/>
            <person name="Lucas S."/>
            <person name="Han J."/>
            <person name="Cheng J.-F."/>
            <person name="Goodwin L."/>
            <person name="Pitluck S."/>
            <person name="Peters L."/>
            <person name="Teshima H."/>
            <person name="Detter J.C."/>
            <person name="Han C."/>
            <person name="Tapia R."/>
            <person name="Land M."/>
            <person name="Hauser L."/>
            <person name="Kyrpides N."/>
            <person name="Kozubal M."/>
            <person name="Macur R.E."/>
            <person name="Jay Z."/>
            <person name="Inskeep W."/>
            <person name="Woyke T."/>
        </authorList>
    </citation>
    <scope>NUCLEOTIDE SEQUENCE [LARGE SCALE GENOMIC DNA]</scope>
    <source>
        <strain evidence="1 2">MK1</strain>
    </source>
</reference>
<organism evidence="1 2">
    <name type="scientific">Metallosphaera yellowstonensis MK1</name>
    <dbReference type="NCBI Taxonomy" id="671065"/>
    <lineage>
        <taxon>Archaea</taxon>
        <taxon>Thermoproteota</taxon>
        <taxon>Thermoprotei</taxon>
        <taxon>Sulfolobales</taxon>
        <taxon>Sulfolobaceae</taxon>
        <taxon>Metallosphaera</taxon>
    </lineage>
</organism>
<name>H2C0W6_9CREN</name>
<evidence type="ECO:0000313" key="2">
    <source>
        <dbReference type="Proteomes" id="UP000003980"/>
    </source>
</evidence>
<protein>
    <submittedName>
        <fullName evidence="1">Uncharacterized protein</fullName>
    </submittedName>
</protein>
<accession>H2C0W6</accession>
<keyword evidence="2" id="KW-1185">Reference proteome</keyword>
<dbReference type="SUPFAM" id="SSF81301">
    <property type="entry name" value="Nucleotidyltransferase"/>
    <property type="match status" value="1"/>
</dbReference>
<dbReference type="InterPro" id="IPR043519">
    <property type="entry name" value="NT_sf"/>
</dbReference>
<dbReference type="HOGENOM" id="CLU_2712920_0_0_2"/>
<dbReference type="eggNOG" id="arCOG01204">
    <property type="taxonomic scope" value="Archaea"/>
</dbReference>
<dbReference type="EMBL" id="JH597761">
    <property type="protein sequence ID" value="EHP69915.1"/>
    <property type="molecule type" value="Genomic_DNA"/>
</dbReference>
<dbReference type="Proteomes" id="UP000003980">
    <property type="component" value="Unassembled WGS sequence"/>
</dbReference>
<sequence length="72" mass="8232">MYIQSSIRRLGSHARGDYTNESDVNGLIVFDVFPHYPREGFVIAYGTRFPKVKPVAMNALLKVSDRFLKILD</sequence>
<proteinExistence type="predicted"/>
<gene>
    <name evidence="1" type="ORF">MetMK1DRAFT_00004170</name>
</gene>